<evidence type="ECO:0008006" key="3">
    <source>
        <dbReference type="Google" id="ProtNLM"/>
    </source>
</evidence>
<evidence type="ECO:0000313" key="2">
    <source>
        <dbReference type="Proteomes" id="UP000824366"/>
    </source>
</evidence>
<reference evidence="1 2" key="1">
    <citation type="journal article" date="2021" name="Microbiol. Spectr.">
        <title>A Single Bacterium Capable of Oxidation and Reduction of Iron at Circumneutral pH.</title>
        <authorList>
            <person name="Kato S."/>
            <person name="Ohkuma M."/>
        </authorList>
    </citation>
    <scope>NUCLEOTIDE SEQUENCE [LARGE SCALE GENOMIC DNA]</scope>
    <source>
        <strain evidence="1 2">MIZ03</strain>
    </source>
</reference>
<evidence type="ECO:0000313" key="1">
    <source>
        <dbReference type="EMBL" id="BCO28998.1"/>
    </source>
</evidence>
<name>A0ABM7MRN8_9BURK</name>
<keyword evidence="2" id="KW-1185">Reference proteome</keyword>
<proteinExistence type="predicted"/>
<organism evidence="1 2">
    <name type="scientific">Rhodoferax lithotrophicus</name>
    <dbReference type="NCBI Taxonomy" id="2798804"/>
    <lineage>
        <taxon>Bacteria</taxon>
        <taxon>Pseudomonadati</taxon>
        <taxon>Pseudomonadota</taxon>
        <taxon>Betaproteobacteria</taxon>
        <taxon>Burkholderiales</taxon>
        <taxon>Comamonadaceae</taxon>
        <taxon>Rhodoferax</taxon>
    </lineage>
</organism>
<protein>
    <recommendedName>
        <fullName evidence="3">Lipoprotein</fullName>
    </recommendedName>
</protein>
<gene>
    <name evidence="1" type="ORF">MIZ03_3908</name>
</gene>
<accession>A0ABM7MRN8</accession>
<dbReference type="EMBL" id="AP024238">
    <property type="protein sequence ID" value="BCO28998.1"/>
    <property type="molecule type" value="Genomic_DNA"/>
</dbReference>
<dbReference type="Proteomes" id="UP000824366">
    <property type="component" value="Chromosome"/>
</dbReference>
<sequence length="451" mass="48793">MGAVVGIMRLLFSFFWVVLLAACAAPKFTVDDGRKVNEELLGHIKTYGAGERALRPAIVRSAELHDDQCDTQWELPFSVASSDDWSEDDKVAWVRALGVDERLTVVAASPRSPLQLGDKMQEIEGYHRESAEKMLLELVDRRDAGKPFNVKLATGKTHRIEPVKVCRGYTRLAPPNSPKSQDYHWLMAVHPIEVAQAELTEDEALWTVLWTQGVSEEGGARMKTYHYGTKVVGTLYNLFTIASGIKGAAMAADAAISAAQSAATGMATEILKKQLIDQATAAAAARMREEVVGAARKLTQQQVIGAMQAAAANRGSLTGVAWVASTVFEQADAWAFNRLEKLKTDPLASFSLHQKLIEKGFVSNSMVLDPDRLMALSKLAESKGRGEDVVAVLQGIKPEEIQFALADMPVASASAGFSYEDAADNPSGSQLFARGLVDGMLNMPVASAQTK</sequence>